<dbReference type="Proteomes" id="UP000066624">
    <property type="component" value="Chromosome"/>
</dbReference>
<dbReference type="InterPro" id="IPR036366">
    <property type="entry name" value="PGBDSf"/>
</dbReference>
<dbReference type="OrthoDB" id="9801841at2"/>
<dbReference type="InterPro" id="IPR042095">
    <property type="entry name" value="SUMF_sf"/>
</dbReference>
<dbReference type="PATRIC" id="fig|1579979.3.peg.1095"/>
<dbReference type="InterPro" id="IPR011009">
    <property type="entry name" value="Kinase-like_dom_sf"/>
</dbReference>
<dbReference type="PANTHER" id="PTHR23150:SF35">
    <property type="entry name" value="BLL6746 PROTEIN"/>
    <property type="match status" value="1"/>
</dbReference>
<evidence type="ECO:0000313" key="4">
    <source>
        <dbReference type="Proteomes" id="UP000066624"/>
    </source>
</evidence>
<dbReference type="RefSeq" id="WP_082169477.1">
    <property type="nucleotide sequence ID" value="NZ_CP012154.1"/>
</dbReference>
<keyword evidence="4" id="KW-1185">Reference proteome</keyword>
<gene>
    <name evidence="3" type="ORF">WM2015_1072</name>
</gene>
<dbReference type="GO" id="GO:0005524">
    <property type="term" value="F:ATP binding"/>
    <property type="evidence" value="ECO:0007669"/>
    <property type="project" value="UniProtKB-UniRule"/>
</dbReference>
<dbReference type="InterPro" id="IPR051043">
    <property type="entry name" value="Sulfatase_Mod_Factor_Kinase"/>
</dbReference>
<sequence>MVDLRVGRYTILKRLGGGGFGEVFLGEDPQIGRQVAIKVFKPKDENLIAFATSSDEEGLEILRARFLNEAKILASLENATHIVNVLEYGELEDGSPYYVMPYLPHSLADELGKDVFDVKAVQELPADQRPRALPLERSLAILEQLLKGLAAAHGKGLIHRDLKPSNIMLTDEGEVRIVDFGIAKAPDTQHSTVSQLGLGSRNYMAPEQRESAKHVDARADVYAFGRLAYRMLTGRLSVGRFADPNVAVPELGEPMNALLLAALDENREQRPADATVLLDRFRAARAQVGEQANDSDTGTWVGEGEAGVRDELKPLRARIAEVIGEQGIVREKDWPGLRALASIADLDEKELKQLIDEVIRGDQSLAAKHRLVKALHHEVQRKGFELDDEELSSFDAAAQSVGWDRSKVKSLMSYAPGLNAGARAAAAGNGTRASQAAGLPLKALAAVLAAVLVLGAGGYGVMQWREGQKMDAAAEQDWQVAQGSDTIAAYEGFIEAWPEARAVSTARERIAELEAQGQSIVGQVQDYLNRLDYRVPSSGTLDLRTESAIRSFEEAQGLPVAGVADEVLLEALQAEYRERDEAAWSEAEQANTEQSYVAYRESFPQGQYLSQVGERIDAVRQARLAAEAEAELARQERAAAEAARQSLVSAIQRELARLGRSVSVDGELGPGTAAEIRAFERATKRGETGAASESLLAALQAAARWPALQPGERFRDCEACPEMVVIPSGQFMMGSPAGEAQRDDDEGPQRQVRITAFALARTEVSFAQWDACVADGGCSHRPEDAGLGRGDRPVINVSWNDAQEYVSWLSRTTGEAYRLPSEAEWEYAARAGTTTRFHTGRCITTDQANFDGNYPAEACPGGQYRRRTVPVGSFGANGFGLHDMHGNVGEWTEDCWNESYRSAPADGSARMSGECGRAVLRGGSWLSFGRLLRSANRGWGTRANRFNYAGFRPARSVAL</sequence>
<dbReference type="PANTHER" id="PTHR23150">
    <property type="entry name" value="SULFATASE MODIFYING FACTOR 1, 2"/>
    <property type="match status" value="1"/>
</dbReference>
<dbReference type="Pfam" id="PF03781">
    <property type="entry name" value="FGE-sulfatase"/>
    <property type="match status" value="1"/>
</dbReference>
<dbReference type="Gene3D" id="1.10.101.10">
    <property type="entry name" value="PGBD-like superfamily/PGBD"/>
    <property type="match status" value="2"/>
</dbReference>
<dbReference type="CDD" id="cd14014">
    <property type="entry name" value="STKc_PknB_like"/>
    <property type="match status" value="1"/>
</dbReference>
<dbReference type="EMBL" id="CP012154">
    <property type="protein sequence ID" value="AKS41448.1"/>
    <property type="molecule type" value="Genomic_DNA"/>
</dbReference>
<dbReference type="PROSITE" id="PS00107">
    <property type="entry name" value="PROTEIN_KINASE_ATP"/>
    <property type="match status" value="1"/>
</dbReference>
<protein>
    <submittedName>
        <fullName evidence="3">Sulphatase-modifying factor protein</fullName>
    </submittedName>
</protein>
<evidence type="ECO:0000256" key="2">
    <source>
        <dbReference type="ARBA" id="ARBA00022840"/>
    </source>
</evidence>
<dbReference type="PROSITE" id="PS00108">
    <property type="entry name" value="PROTEIN_KINASE_ST"/>
    <property type="match status" value="1"/>
</dbReference>
<keyword evidence="2" id="KW-0067">ATP-binding</keyword>
<dbReference type="InterPro" id="IPR016187">
    <property type="entry name" value="CTDL_fold"/>
</dbReference>
<dbReference type="SUPFAM" id="SSF47090">
    <property type="entry name" value="PGBD-like"/>
    <property type="match status" value="2"/>
</dbReference>
<dbReference type="AlphaFoldDB" id="A0A0K0XUT9"/>
<proteinExistence type="predicted"/>
<dbReference type="GO" id="GO:0004672">
    <property type="term" value="F:protein kinase activity"/>
    <property type="evidence" value="ECO:0007669"/>
    <property type="project" value="InterPro"/>
</dbReference>
<name>A0A0K0XUT9_9GAMM</name>
<dbReference type="Pfam" id="PF00069">
    <property type="entry name" value="Pkinase"/>
    <property type="match status" value="1"/>
</dbReference>
<dbReference type="InterPro" id="IPR008271">
    <property type="entry name" value="Ser/Thr_kinase_AS"/>
</dbReference>
<dbReference type="InterPro" id="IPR000719">
    <property type="entry name" value="Prot_kinase_dom"/>
</dbReference>
<dbReference type="Pfam" id="PF01471">
    <property type="entry name" value="PG_binding_1"/>
    <property type="match status" value="2"/>
</dbReference>
<dbReference type="InterPro" id="IPR002477">
    <property type="entry name" value="Peptidoglycan-bd-like"/>
</dbReference>
<dbReference type="STRING" id="1579979.WM2015_1072"/>
<reference evidence="3 4" key="1">
    <citation type="submission" date="2015-07" db="EMBL/GenBank/DDBJ databases">
        <authorList>
            <person name="Noorani M."/>
        </authorList>
    </citation>
    <scope>NUCLEOTIDE SEQUENCE [LARGE SCALE GENOMIC DNA]</scope>
    <source>
        <strain evidence="3 4">KCTC 42284</strain>
    </source>
</reference>
<dbReference type="PROSITE" id="PS50011">
    <property type="entry name" value="PROTEIN_KINASE_DOM"/>
    <property type="match status" value="1"/>
</dbReference>
<dbReference type="Gene3D" id="3.90.1580.10">
    <property type="entry name" value="paralog of FGE (formylglycine-generating enzyme)"/>
    <property type="match status" value="1"/>
</dbReference>
<dbReference type="SUPFAM" id="SSF56112">
    <property type="entry name" value="Protein kinase-like (PK-like)"/>
    <property type="match status" value="1"/>
</dbReference>
<dbReference type="Gene3D" id="1.10.510.10">
    <property type="entry name" value="Transferase(Phosphotransferase) domain 1"/>
    <property type="match status" value="1"/>
</dbReference>
<dbReference type="Gene3D" id="3.30.200.20">
    <property type="entry name" value="Phosphorylase Kinase, domain 1"/>
    <property type="match status" value="1"/>
</dbReference>
<evidence type="ECO:0000256" key="1">
    <source>
        <dbReference type="ARBA" id="ARBA00022741"/>
    </source>
</evidence>
<organism evidence="3 4">
    <name type="scientific">Wenzhouxiangella marina</name>
    <dbReference type="NCBI Taxonomy" id="1579979"/>
    <lineage>
        <taxon>Bacteria</taxon>
        <taxon>Pseudomonadati</taxon>
        <taxon>Pseudomonadota</taxon>
        <taxon>Gammaproteobacteria</taxon>
        <taxon>Chromatiales</taxon>
        <taxon>Wenzhouxiangellaceae</taxon>
        <taxon>Wenzhouxiangella</taxon>
    </lineage>
</organism>
<dbReference type="InterPro" id="IPR036365">
    <property type="entry name" value="PGBD-like_sf"/>
</dbReference>
<keyword evidence="1" id="KW-0547">Nucleotide-binding</keyword>
<dbReference type="SMART" id="SM00220">
    <property type="entry name" value="S_TKc"/>
    <property type="match status" value="1"/>
</dbReference>
<dbReference type="KEGG" id="wma:WM2015_1072"/>
<dbReference type="InterPro" id="IPR005532">
    <property type="entry name" value="SUMF_dom"/>
</dbReference>
<dbReference type="SUPFAM" id="SSF56436">
    <property type="entry name" value="C-type lectin-like"/>
    <property type="match status" value="1"/>
</dbReference>
<dbReference type="InterPro" id="IPR017441">
    <property type="entry name" value="Protein_kinase_ATP_BS"/>
</dbReference>
<dbReference type="GO" id="GO:0120147">
    <property type="term" value="F:formylglycine-generating oxidase activity"/>
    <property type="evidence" value="ECO:0007669"/>
    <property type="project" value="TreeGrafter"/>
</dbReference>
<accession>A0A0K0XUT9</accession>
<evidence type="ECO:0000313" key="3">
    <source>
        <dbReference type="EMBL" id="AKS41448.1"/>
    </source>
</evidence>